<comment type="function">
    <text evidence="4 6">Catalyzes the cleavage of L-kynurenine (L-Kyn) and L-3-hydroxykynurenine (L-3OHKyn) into anthranilic acid (AA) and 3-hydroxyanthranilic acid (3-OHAA), respectively.</text>
</comment>
<comment type="pathway">
    <text evidence="4 6">Cofactor biosynthesis; NAD(+) biosynthesis; quinolinate from L-kynurenine: step 2/3.</text>
</comment>
<feature type="binding site" evidence="4">
    <location>
        <position position="100"/>
    </location>
    <ligand>
        <name>pyridoxal 5'-phosphate</name>
        <dbReference type="ChEBI" id="CHEBI:597326"/>
    </ligand>
</feature>
<sequence>MTDLPTLDALRHRDATDVLAAFRSEFVLPEGMIYFDGNSLGPAPKEALSELEQAARQEWSQDLIRSWNSANWFQLPLELGDRIGAIIGAAAGQVAVSDSTSINIFKALSAALSLRPGRGTILAEASSFPTDLYIAEGLVATRPGLTLRLEGVDGARIEEMLDDDVAVVLLNHVNYRSGSLLDMAALTAKIHAAGALVIWDLCHSAGAVPIELDGAHADFAVGCSYKYLNGGPGAPAFLYAATRHHAELSQPLSGWWGHARPFAFETRYDAHQGIAKFLCGTQPILSLRALKGALAMWERVDMAALRAKSQSLTDLFIALVENRCAGHGLVLQTTRDRDLRGSQVSFSHPEAYPVMQALIERNVIGDFRAPDVLRFGFTPLYLSHEDVWNAVEILREVLDSGIWREPRFAARSAVT</sequence>
<protein>
    <recommendedName>
        <fullName evidence="4 5">Kynureninase</fullName>
        <ecNumber evidence="4 5">3.7.1.3</ecNumber>
    </recommendedName>
    <alternativeName>
        <fullName evidence="4">L-kynurenine hydrolase</fullName>
    </alternativeName>
</protein>
<evidence type="ECO:0000313" key="7">
    <source>
        <dbReference type="EMBL" id="MDN3711759.1"/>
    </source>
</evidence>
<feature type="binding site" evidence="4">
    <location>
        <position position="255"/>
    </location>
    <ligand>
        <name>pyridoxal 5'-phosphate</name>
        <dbReference type="ChEBI" id="CHEBI:597326"/>
    </ligand>
</feature>
<feature type="binding site" evidence="4">
    <location>
        <position position="281"/>
    </location>
    <ligand>
        <name>pyridoxal 5'-phosphate</name>
        <dbReference type="ChEBI" id="CHEBI:597326"/>
    </ligand>
</feature>
<feature type="binding site" evidence="4">
    <location>
        <position position="203"/>
    </location>
    <ligand>
        <name>pyridoxal 5'-phosphate</name>
        <dbReference type="ChEBI" id="CHEBI:597326"/>
    </ligand>
</feature>
<dbReference type="InterPro" id="IPR015421">
    <property type="entry name" value="PyrdxlP-dep_Trfase_major"/>
</dbReference>
<dbReference type="PIRSF" id="PIRSF038800">
    <property type="entry name" value="KYNU"/>
    <property type="match status" value="1"/>
</dbReference>
<dbReference type="Gene3D" id="3.40.640.10">
    <property type="entry name" value="Type I PLP-dependent aspartate aminotransferase-like (Major domain)"/>
    <property type="match status" value="1"/>
</dbReference>
<gene>
    <name evidence="4 7" type="primary">kynU</name>
    <name evidence="7" type="ORF">QWZ10_07780</name>
</gene>
<dbReference type="RefSeq" id="WP_377685994.1">
    <property type="nucleotide sequence ID" value="NZ_JBHMDZ010000013.1"/>
</dbReference>
<evidence type="ECO:0000256" key="1">
    <source>
        <dbReference type="ARBA" id="ARBA00022642"/>
    </source>
</evidence>
<feature type="binding site" evidence="4">
    <location>
        <position position="200"/>
    </location>
    <ligand>
        <name>pyridoxal 5'-phosphate</name>
        <dbReference type="ChEBI" id="CHEBI:597326"/>
    </ligand>
</feature>
<comment type="caution">
    <text evidence="4">Lacks conserved residue(s) required for the propagation of feature annotation.</text>
</comment>
<reference evidence="8" key="1">
    <citation type="journal article" date="2019" name="Int. J. Syst. Evol. Microbiol.">
        <title>The Global Catalogue of Microorganisms (GCM) 10K type strain sequencing project: providing services to taxonomists for standard genome sequencing and annotation.</title>
        <authorList>
            <consortium name="The Broad Institute Genomics Platform"/>
            <consortium name="The Broad Institute Genome Sequencing Center for Infectious Disease"/>
            <person name="Wu L."/>
            <person name="Ma J."/>
        </authorList>
    </citation>
    <scope>NUCLEOTIDE SEQUENCE [LARGE SCALE GENOMIC DNA]</scope>
    <source>
        <strain evidence="8">CECT 8482</strain>
    </source>
</reference>
<dbReference type="InterPro" id="IPR010111">
    <property type="entry name" value="Kynureninase"/>
</dbReference>
<dbReference type="HAMAP" id="MF_01970">
    <property type="entry name" value="Kynureninase"/>
    <property type="match status" value="1"/>
</dbReference>
<dbReference type="Pfam" id="PF22580">
    <property type="entry name" value="KYNU_C"/>
    <property type="match status" value="1"/>
</dbReference>
<evidence type="ECO:0000256" key="5">
    <source>
        <dbReference type="NCBIfam" id="TIGR01814"/>
    </source>
</evidence>
<evidence type="ECO:0000256" key="6">
    <source>
        <dbReference type="PIRNR" id="PIRNR038800"/>
    </source>
</evidence>
<dbReference type="Gene3D" id="3.90.1150.10">
    <property type="entry name" value="Aspartate Aminotransferase, domain 1"/>
    <property type="match status" value="1"/>
</dbReference>
<keyword evidence="8" id="KW-1185">Reference proteome</keyword>
<dbReference type="PANTHER" id="PTHR14084:SF0">
    <property type="entry name" value="KYNURENINASE"/>
    <property type="match status" value="1"/>
</dbReference>
<keyword evidence="3 4" id="KW-0663">Pyridoxal phosphate</keyword>
<feature type="binding site" evidence="4">
    <location>
        <begin position="128"/>
        <end position="131"/>
    </location>
    <ligand>
        <name>pyridoxal 5'-phosphate</name>
        <dbReference type="ChEBI" id="CHEBI:597326"/>
    </ligand>
</feature>
<organism evidence="7 8">
    <name type="scientific">Paracoccus cavernae</name>
    <dbReference type="NCBI Taxonomy" id="1571207"/>
    <lineage>
        <taxon>Bacteria</taxon>
        <taxon>Pseudomonadati</taxon>
        <taxon>Pseudomonadota</taxon>
        <taxon>Alphaproteobacteria</taxon>
        <taxon>Rhodobacterales</taxon>
        <taxon>Paracoccaceae</taxon>
        <taxon>Paracoccus</taxon>
    </lineage>
</organism>
<evidence type="ECO:0000256" key="4">
    <source>
        <dbReference type="HAMAP-Rule" id="MF_01970"/>
    </source>
</evidence>
<dbReference type="NCBIfam" id="TIGR01814">
    <property type="entry name" value="kynureninase"/>
    <property type="match status" value="1"/>
</dbReference>
<name>A0ABT8D917_9RHOB</name>
<dbReference type="Proteomes" id="UP001243846">
    <property type="component" value="Unassembled WGS sequence"/>
</dbReference>
<evidence type="ECO:0000256" key="3">
    <source>
        <dbReference type="ARBA" id="ARBA00022898"/>
    </source>
</evidence>
<dbReference type="EC" id="3.7.1.3" evidence="4 5"/>
<dbReference type="GO" id="GO:0030429">
    <property type="term" value="F:kynureninase activity"/>
    <property type="evidence" value="ECO:0007669"/>
    <property type="project" value="UniProtKB-EC"/>
</dbReference>
<keyword evidence="1 4" id="KW-0662">Pyridine nucleotide biosynthesis</keyword>
<evidence type="ECO:0000313" key="8">
    <source>
        <dbReference type="Proteomes" id="UP001243846"/>
    </source>
</evidence>
<comment type="catalytic activity">
    <reaction evidence="6">
        <text>3-hydroxy-L-kynurenine + H2O = 3-hydroxyanthranilate + L-alanine + H(+)</text>
        <dbReference type="Rhea" id="RHEA:25143"/>
        <dbReference type="ChEBI" id="CHEBI:15377"/>
        <dbReference type="ChEBI" id="CHEBI:15378"/>
        <dbReference type="ChEBI" id="CHEBI:36559"/>
        <dbReference type="ChEBI" id="CHEBI:57972"/>
        <dbReference type="ChEBI" id="CHEBI:58125"/>
        <dbReference type="EC" id="3.7.1.3"/>
    </reaction>
</comment>
<keyword evidence="2 4" id="KW-0378">Hydrolase</keyword>
<dbReference type="EMBL" id="JAUFRC010000001">
    <property type="protein sequence ID" value="MDN3711759.1"/>
    <property type="molecule type" value="Genomic_DNA"/>
</dbReference>
<feature type="modified residue" description="N6-(pyridoxal phosphate)lysine" evidence="4">
    <location>
        <position position="226"/>
    </location>
</feature>
<proteinExistence type="inferred from homology"/>
<dbReference type="PANTHER" id="PTHR14084">
    <property type="entry name" value="KYNURENINASE"/>
    <property type="match status" value="1"/>
</dbReference>
<accession>A0ABT8D917</accession>
<comment type="subunit">
    <text evidence="4 6">Homodimer.</text>
</comment>
<feature type="binding site" evidence="4">
    <location>
        <position position="225"/>
    </location>
    <ligand>
        <name>pyridoxal 5'-phosphate</name>
        <dbReference type="ChEBI" id="CHEBI:597326"/>
    </ligand>
</feature>
<dbReference type="InterPro" id="IPR015422">
    <property type="entry name" value="PyrdxlP-dep_Trfase_small"/>
</dbReference>
<comment type="cofactor">
    <cofactor evidence="4 6">
        <name>pyridoxal 5'-phosphate</name>
        <dbReference type="ChEBI" id="CHEBI:597326"/>
    </cofactor>
</comment>
<comment type="catalytic activity">
    <reaction evidence="4 6">
        <text>L-kynurenine + H2O = anthranilate + L-alanine + H(+)</text>
        <dbReference type="Rhea" id="RHEA:16813"/>
        <dbReference type="ChEBI" id="CHEBI:15377"/>
        <dbReference type="ChEBI" id="CHEBI:15378"/>
        <dbReference type="ChEBI" id="CHEBI:16567"/>
        <dbReference type="ChEBI" id="CHEBI:57959"/>
        <dbReference type="ChEBI" id="CHEBI:57972"/>
        <dbReference type="EC" id="3.7.1.3"/>
    </reaction>
</comment>
<dbReference type="SUPFAM" id="SSF53383">
    <property type="entry name" value="PLP-dependent transferases"/>
    <property type="match status" value="1"/>
</dbReference>
<evidence type="ECO:0000256" key="2">
    <source>
        <dbReference type="ARBA" id="ARBA00022801"/>
    </source>
</evidence>
<feature type="binding site" evidence="4">
    <location>
        <position position="101"/>
    </location>
    <ligand>
        <name>pyridoxal 5'-phosphate</name>
        <dbReference type="ChEBI" id="CHEBI:597326"/>
    </ligand>
</feature>
<dbReference type="InterPro" id="IPR015424">
    <property type="entry name" value="PyrdxlP-dep_Trfase"/>
</dbReference>
<comment type="pathway">
    <text evidence="4 6">Amino-acid degradation; L-kynurenine degradation; L-alanine and anthranilate from L-kynurenine: step 1/1.</text>
</comment>
<comment type="similarity">
    <text evidence="4 6">Belongs to the kynureninase family.</text>
</comment>
<comment type="caution">
    <text evidence="7">The sequence shown here is derived from an EMBL/GenBank/DDBJ whole genome shotgun (WGS) entry which is preliminary data.</text>
</comment>